<evidence type="ECO:0000256" key="1">
    <source>
        <dbReference type="SAM" id="Coils"/>
    </source>
</evidence>
<sequence length="562" mass="66047">MTDKFLNNQEIGKISQKMDSLIETSSTNLINYCQIVQKKRGETNFLTAQLYYTVGTGYYSAYRAIIADEWSSPHIKRAIYYLRKALHELSSQKDKYYSFESRKGLAHFSTAHLRSKISINLANYLTEQHRHLEALEFYDLAIDEKNAFGLTTKARCLIEASESIYDENSRFFFYKQSYRLSKKAKLSESVSTPGEQDLFEQLNHRLNHYCKWFEAQYPEYLDSDHSDTHKENFMNRKHKSYLDWVGKNKLFLNFTNNVITEEYAYEDCLYLPSFSGKINHLLLPSEELAYHSHFEEIKDTYKYARYLFHTALQIPIETEHMYNSTTSQVESYDSTIYDLKTNHYRTALRCLYSIQDKIAYFIYKFFKVSDSEIPEHKVNINSIFSSNQRPAAWLSEFKNPYLRALYFLSQDIHDTGEKNSTTNKDPNANLFLADVNYPRANIVNKIRNALEHKSLKIVDSFGYELSQRSNNPKNTLNAAKTKLSELDADSEEHTELVELIEEKKRLQSYGEAISMEDFEQQIMGLFKMSKTAMMYLTLSIHHQERSLIDDNALRFPREVPYR</sequence>
<protein>
    <recommendedName>
        <fullName evidence="2">LA2681-like HEPN domain-containing protein</fullName>
    </recommendedName>
</protein>
<comment type="caution">
    <text evidence="3">The sequence shown here is derived from an EMBL/GenBank/DDBJ whole genome shotgun (WGS) entry which is preliminary data.</text>
</comment>
<dbReference type="InterPro" id="IPR040826">
    <property type="entry name" value="HEPN_LA2681"/>
</dbReference>
<proteinExistence type="predicted"/>
<dbReference type="OrthoDB" id="108555at2"/>
<reference evidence="3 4" key="1">
    <citation type="submission" date="2019-06" db="EMBL/GenBank/DDBJ databases">
        <title>Pseudomonas bimorpha sp. nov. isolated from bovine raw milk and skim milk concentrate.</title>
        <authorList>
            <person name="Hofmann K."/>
            <person name="Huptas C."/>
            <person name="Doll E."/>
            <person name="Scherer S."/>
            <person name="Wenning M."/>
        </authorList>
    </citation>
    <scope>NUCLEOTIDE SEQUENCE [LARGE SCALE GENOMIC DNA]</scope>
    <source>
        <strain evidence="3 4">DSM 108990</strain>
    </source>
</reference>
<accession>A0A5C5PQA4</accession>
<dbReference type="AlphaFoldDB" id="A0A5C5PQA4"/>
<name>A0A5C5PQA4_9PSED</name>
<feature type="domain" description="LA2681-like HEPN" evidence="2">
    <location>
        <begin position="288"/>
        <end position="542"/>
    </location>
</feature>
<evidence type="ECO:0000313" key="3">
    <source>
        <dbReference type="EMBL" id="TWR78324.1"/>
    </source>
</evidence>
<evidence type="ECO:0000313" key="4">
    <source>
        <dbReference type="Proteomes" id="UP000317901"/>
    </source>
</evidence>
<keyword evidence="1" id="KW-0175">Coiled coil</keyword>
<feature type="coiled-coil region" evidence="1">
    <location>
        <begin position="476"/>
        <end position="503"/>
    </location>
</feature>
<dbReference type="EMBL" id="VFIP01000090">
    <property type="protein sequence ID" value="TWR78324.1"/>
    <property type="molecule type" value="Genomic_DNA"/>
</dbReference>
<dbReference type="RefSeq" id="WP_146427769.1">
    <property type="nucleotide sequence ID" value="NZ_CP142033.1"/>
</dbReference>
<dbReference type="Pfam" id="PF18733">
    <property type="entry name" value="HEPN_LA2681"/>
    <property type="match status" value="1"/>
</dbReference>
<dbReference type="Proteomes" id="UP000317901">
    <property type="component" value="Unassembled WGS sequence"/>
</dbReference>
<gene>
    <name evidence="3" type="ORF">FJD37_23550</name>
</gene>
<organism evidence="3 4">
    <name type="scientific">Pseudomonas saxonica</name>
    <dbReference type="NCBI Taxonomy" id="2600598"/>
    <lineage>
        <taxon>Bacteria</taxon>
        <taxon>Pseudomonadati</taxon>
        <taxon>Pseudomonadota</taxon>
        <taxon>Gammaproteobacteria</taxon>
        <taxon>Pseudomonadales</taxon>
        <taxon>Pseudomonadaceae</taxon>
        <taxon>Pseudomonas</taxon>
    </lineage>
</organism>
<evidence type="ECO:0000259" key="2">
    <source>
        <dbReference type="Pfam" id="PF18733"/>
    </source>
</evidence>